<dbReference type="GO" id="GO:0046943">
    <property type="term" value="F:carboxylic acid transmembrane transporter activity"/>
    <property type="evidence" value="ECO:0007669"/>
    <property type="project" value="TreeGrafter"/>
</dbReference>
<feature type="transmembrane region" description="Helical" evidence="5">
    <location>
        <begin position="29"/>
        <end position="54"/>
    </location>
</feature>
<reference evidence="6" key="1">
    <citation type="submission" date="2018-05" db="EMBL/GenBank/DDBJ databases">
        <authorList>
            <person name="Lanie J.A."/>
            <person name="Ng W.-L."/>
            <person name="Kazmierczak K.M."/>
            <person name="Andrzejewski T.M."/>
            <person name="Davidsen T.M."/>
            <person name="Wayne K.J."/>
            <person name="Tettelin H."/>
            <person name="Glass J.I."/>
            <person name="Rusch D."/>
            <person name="Podicherti R."/>
            <person name="Tsui H.-C.T."/>
            <person name="Winkler M.E."/>
        </authorList>
    </citation>
    <scope>NUCLEOTIDE SEQUENCE</scope>
</reference>
<evidence type="ECO:0000256" key="1">
    <source>
        <dbReference type="ARBA" id="ARBA00004141"/>
    </source>
</evidence>
<evidence type="ECO:0000256" key="3">
    <source>
        <dbReference type="ARBA" id="ARBA00022989"/>
    </source>
</evidence>
<dbReference type="SUPFAM" id="SSF103473">
    <property type="entry name" value="MFS general substrate transporter"/>
    <property type="match status" value="1"/>
</dbReference>
<keyword evidence="4 5" id="KW-0472">Membrane</keyword>
<dbReference type="EMBL" id="UINC01207110">
    <property type="protein sequence ID" value="SVE29066.1"/>
    <property type="molecule type" value="Genomic_DNA"/>
</dbReference>
<proteinExistence type="predicted"/>
<keyword evidence="2 5" id="KW-0812">Transmembrane</keyword>
<gene>
    <name evidence="6" type="ORF">METZ01_LOCUS481920</name>
</gene>
<organism evidence="6">
    <name type="scientific">marine metagenome</name>
    <dbReference type="NCBI Taxonomy" id="408172"/>
    <lineage>
        <taxon>unclassified sequences</taxon>
        <taxon>metagenomes</taxon>
        <taxon>ecological metagenomes</taxon>
    </lineage>
</organism>
<dbReference type="AlphaFoldDB" id="A0A383C9H9"/>
<evidence type="ECO:0000256" key="5">
    <source>
        <dbReference type="SAM" id="Phobius"/>
    </source>
</evidence>
<feature type="transmembrane region" description="Helical" evidence="5">
    <location>
        <begin position="101"/>
        <end position="121"/>
    </location>
</feature>
<dbReference type="GO" id="GO:0005886">
    <property type="term" value="C:plasma membrane"/>
    <property type="evidence" value="ECO:0007669"/>
    <property type="project" value="TreeGrafter"/>
</dbReference>
<feature type="transmembrane region" description="Helical" evidence="5">
    <location>
        <begin position="127"/>
        <end position="147"/>
    </location>
</feature>
<evidence type="ECO:0008006" key="7">
    <source>
        <dbReference type="Google" id="ProtNLM"/>
    </source>
</evidence>
<evidence type="ECO:0000256" key="2">
    <source>
        <dbReference type="ARBA" id="ARBA00022692"/>
    </source>
</evidence>
<feature type="transmembrane region" description="Helical" evidence="5">
    <location>
        <begin position="193"/>
        <end position="212"/>
    </location>
</feature>
<name>A0A383C9H9_9ZZZZ</name>
<evidence type="ECO:0000313" key="6">
    <source>
        <dbReference type="EMBL" id="SVE29066.1"/>
    </source>
</evidence>
<sequence>ETDEVASDDAVKDKSPSGVSTWEVFEPPLLWVTLVGILLATVPLLGGWGCLNWANYWAGEVGERINDPGLKADVGMARSMTGLIGSFLGGLIASRMGRRQTYCVISVIALGSAQYLARHLVPGQDGFLLWFSVIGFFSGIYFGWLPLFLPELFTTRVRSTGSGVCFNFGRLLTAGTVLTTAVMLDYFNSDYGAIIRITSFIYLLGAIGILLMPKGVEGEIKD</sequence>
<feature type="non-terminal residue" evidence="6">
    <location>
        <position position="1"/>
    </location>
</feature>
<dbReference type="Gene3D" id="1.20.1250.20">
    <property type="entry name" value="MFS general substrate transporter like domains"/>
    <property type="match status" value="1"/>
</dbReference>
<dbReference type="Pfam" id="PF00083">
    <property type="entry name" value="Sugar_tr"/>
    <property type="match status" value="1"/>
</dbReference>
<dbReference type="PANTHER" id="PTHR23508">
    <property type="entry name" value="CARBOXYLIC ACID TRANSPORTER PROTEIN HOMOLOG"/>
    <property type="match status" value="1"/>
</dbReference>
<feature type="transmembrane region" description="Helical" evidence="5">
    <location>
        <begin position="168"/>
        <end position="187"/>
    </location>
</feature>
<protein>
    <recommendedName>
        <fullName evidence="7">Major facilitator superfamily (MFS) profile domain-containing protein</fullName>
    </recommendedName>
</protein>
<dbReference type="InterPro" id="IPR005828">
    <property type="entry name" value="MFS_sugar_transport-like"/>
</dbReference>
<dbReference type="PANTHER" id="PTHR23508:SF10">
    <property type="entry name" value="CARBOXYLIC ACID TRANSPORTER PROTEIN HOMOLOG"/>
    <property type="match status" value="1"/>
</dbReference>
<evidence type="ECO:0000256" key="4">
    <source>
        <dbReference type="ARBA" id="ARBA00023136"/>
    </source>
</evidence>
<accession>A0A383C9H9</accession>
<dbReference type="InterPro" id="IPR036259">
    <property type="entry name" value="MFS_trans_sf"/>
</dbReference>
<comment type="subcellular location">
    <subcellularLocation>
        <location evidence="1">Membrane</location>
        <topology evidence="1">Multi-pass membrane protein</topology>
    </subcellularLocation>
</comment>
<keyword evidence="3 5" id="KW-1133">Transmembrane helix</keyword>